<keyword evidence="20" id="KW-1185">Reference proteome</keyword>
<feature type="domain" description="FDX-ACB" evidence="18">
    <location>
        <begin position="356"/>
        <end position="447"/>
    </location>
</feature>
<comment type="function">
    <text evidence="15">Is responsible for the charging of tRNA(Phe) with phenylalanine in mitochondrial translation. To a lesser extent, also catalyzes direct attachment of m-Tyr (an oxidized version of Phe) to tRNA(Phe), thereby opening the way for delivery of the misacylated tRNA to the ribosome and incorporation of ROS-damaged amino acid into proteins.</text>
</comment>
<dbReference type="Gene3D" id="3.30.930.10">
    <property type="entry name" value="Bira Bifunctional Protein, Domain 2"/>
    <property type="match status" value="1"/>
</dbReference>
<evidence type="ECO:0000256" key="8">
    <source>
        <dbReference type="ARBA" id="ARBA00022917"/>
    </source>
</evidence>
<dbReference type="SUPFAM" id="SSF54991">
    <property type="entry name" value="Anticodon-binding domain of PheRS"/>
    <property type="match status" value="1"/>
</dbReference>
<evidence type="ECO:0000256" key="15">
    <source>
        <dbReference type="ARBA" id="ARBA00060211"/>
    </source>
</evidence>
<dbReference type="GO" id="GO:0005759">
    <property type="term" value="C:mitochondrial matrix"/>
    <property type="evidence" value="ECO:0007669"/>
    <property type="project" value="UniProtKB-SubCell"/>
</dbReference>
<dbReference type="CDD" id="cd00496">
    <property type="entry name" value="PheRS_alpha_core"/>
    <property type="match status" value="1"/>
</dbReference>
<evidence type="ECO:0000256" key="7">
    <source>
        <dbReference type="ARBA" id="ARBA00022840"/>
    </source>
</evidence>
<proteinExistence type="inferred from homology"/>
<dbReference type="FunFam" id="3.30.930.10:FF:000041">
    <property type="entry name" value="Phenylalanyl-tRNA synthetase 2, mitochondrial"/>
    <property type="match status" value="1"/>
</dbReference>
<reference evidence="19" key="2">
    <citation type="journal article" date="2021" name="Genome Biol. Evol.">
        <title>Developing a high-quality reference genome for a parasitic bivalve with doubly uniparental inheritance (Bivalvia: Unionida).</title>
        <authorList>
            <person name="Smith C.H."/>
        </authorList>
    </citation>
    <scope>NUCLEOTIDE SEQUENCE</scope>
    <source>
        <strain evidence="19">CHS0354</strain>
        <tissue evidence="19">Mantle</tissue>
    </source>
</reference>
<reference evidence="19" key="3">
    <citation type="submission" date="2023-05" db="EMBL/GenBank/DDBJ databases">
        <authorList>
            <person name="Smith C.H."/>
        </authorList>
    </citation>
    <scope>NUCLEOTIDE SEQUENCE</scope>
    <source>
        <strain evidence="19">CHS0354</strain>
        <tissue evidence="19">Mantle</tissue>
    </source>
</reference>
<feature type="domain" description="Aminoacyl-transfer RNA synthetases class-II family profile" evidence="17">
    <location>
        <begin position="86"/>
        <end position="335"/>
    </location>
</feature>
<dbReference type="GO" id="GO:0004826">
    <property type="term" value="F:phenylalanine-tRNA ligase activity"/>
    <property type="evidence" value="ECO:0007669"/>
    <property type="project" value="UniProtKB-EC"/>
</dbReference>
<sequence>MLFTTYSSFQSLSRSLRRGHCHAVKWLLLQGKLFCTKAGKEPHFRESIVLKGASYPSDSWTNIPPSILQKVGRDLHNRKHHPISLIKLRIKNFFYNNFLRRGSPIFSVYDNLSPIVTLKQNFDNLLVPLDHPSRAQSDSYYFNRSHMLRAHTTAHQKDLIMSGLNSFLIVGDVYRRDTVDASHYPVFHQVDGVRLFTQEELFNSVRDPVGLSLFEKTVGERLPDKQEDHSLEAVKLVEHDLKSTLEHLAHHLFGKESEIQWVDAYFPFTHPSWELEIKYQDKWLEVLGCGIIEQEILRSGGVAHQIGWAFGLGLERLAMKLYNIPDIRLFWSENPDFLSQFQVDDPETPITYKVTSKYPQCICDISFWIPDNYKENDFYDLVRTVGGDLVEKVDLVDKFFHTKHQRQSHCYRVIYRHMEKTLTQADVNVIHNALRQEATKELGVELR</sequence>
<evidence type="ECO:0000256" key="4">
    <source>
        <dbReference type="ARBA" id="ARBA00012814"/>
    </source>
</evidence>
<dbReference type="GO" id="GO:0000049">
    <property type="term" value="F:tRNA binding"/>
    <property type="evidence" value="ECO:0007669"/>
    <property type="project" value="InterPro"/>
</dbReference>
<evidence type="ECO:0000256" key="5">
    <source>
        <dbReference type="ARBA" id="ARBA00022598"/>
    </source>
</evidence>
<dbReference type="Gene3D" id="3.30.70.380">
    <property type="entry name" value="Ferrodoxin-fold anticodon-binding domain"/>
    <property type="match status" value="1"/>
</dbReference>
<evidence type="ECO:0000259" key="18">
    <source>
        <dbReference type="PROSITE" id="PS51447"/>
    </source>
</evidence>
<dbReference type="SUPFAM" id="SSF55681">
    <property type="entry name" value="Class II aaRS and biotin synthetases"/>
    <property type="match status" value="1"/>
</dbReference>
<keyword evidence="10" id="KW-0007">Acetylation</keyword>
<dbReference type="InterPro" id="IPR036690">
    <property type="entry name" value="Fdx_antiC-bd_sf"/>
</dbReference>
<comment type="subunit">
    <text evidence="3">Monomer.</text>
</comment>
<keyword evidence="9" id="KW-0809">Transit peptide</keyword>
<dbReference type="GO" id="GO:0006432">
    <property type="term" value="P:phenylalanyl-tRNA aminoacylation"/>
    <property type="evidence" value="ECO:0007669"/>
    <property type="project" value="InterPro"/>
</dbReference>
<dbReference type="Pfam" id="PF03147">
    <property type="entry name" value="FDX-ACB"/>
    <property type="match status" value="1"/>
</dbReference>
<name>A0AAE0TFE1_9BIVA</name>
<evidence type="ECO:0000313" key="20">
    <source>
        <dbReference type="Proteomes" id="UP001195483"/>
    </source>
</evidence>
<evidence type="ECO:0000256" key="14">
    <source>
        <dbReference type="ARBA" id="ARBA00049255"/>
    </source>
</evidence>
<keyword evidence="5" id="KW-0436">Ligase</keyword>
<keyword evidence="8" id="KW-0648">Protein biosynthesis</keyword>
<dbReference type="PANTHER" id="PTHR11538:SF41">
    <property type="entry name" value="PHENYLALANINE--TRNA LIGASE, MITOCHONDRIAL"/>
    <property type="match status" value="1"/>
</dbReference>
<comment type="subcellular location">
    <subcellularLocation>
        <location evidence="1">Mitochondrion matrix</location>
    </subcellularLocation>
</comment>
<evidence type="ECO:0000256" key="11">
    <source>
        <dbReference type="ARBA" id="ARBA00023128"/>
    </source>
</evidence>
<keyword evidence="6" id="KW-0547">Nucleotide-binding</keyword>
<keyword evidence="7" id="KW-0067">ATP-binding</keyword>
<dbReference type="EC" id="6.1.1.20" evidence="4"/>
<protein>
    <recommendedName>
        <fullName evidence="16">Phenylalanine--tRNA ligase, mitochondrial</fullName>
        <ecNumber evidence="4">6.1.1.20</ecNumber>
    </recommendedName>
    <alternativeName>
        <fullName evidence="13">Phenylalanyl-tRNA synthetase</fullName>
    </alternativeName>
</protein>
<dbReference type="PANTHER" id="PTHR11538">
    <property type="entry name" value="PHENYLALANYL-TRNA SYNTHETASE"/>
    <property type="match status" value="1"/>
</dbReference>
<evidence type="ECO:0000256" key="9">
    <source>
        <dbReference type="ARBA" id="ARBA00022946"/>
    </source>
</evidence>
<dbReference type="InterPro" id="IPR002319">
    <property type="entry name" value="Phenylalanyl-tRNA_Synthase"/>
</dbReference>
<dbReference type="InterPro" id="IPR004530">
    <property type="entry name" value="Phe-tRNA-synth_IIc_mito"/>
</dbReference>
<evidence type="ECO:0000256" key="10">
    <source>
        <dbReference type="ARBA" id="ARBA00022990"/>
    </source>
</evidence>
<keyword evidence="11" id="KW-0496">Mitochondrion</keyword>
<comment type="catalytic activity">
    <reaction evidence="14">
        <text>tRNA(Phe) + L-phenylalanine + ATP = L-phenylalanyl-tRNA(Phe) + AMP + diphosphate + H(+)</text>
        <dbReference type="Rhea" id="RHEA:19413"/>
        <dbReference type="Rhea" id="RHEA-COMP:9668"/>
        <dbReference type="Rhea" id="RHEA-COMP:9699"/>
        <dbReference type="ChEBI" id="CHEBI:15378"/>
        <dbReference type="ChEBI" id="CHEBI:30616"/>
        <dbReference type="ChEBI" id="CHEBI:33019"/>
        <dbReference type="ChEBI" id="CHEBI:58095"/>
        <dbReference type="ChEBI" id="CHEBI:78442"/>
        <dbReference type="ChEBI" id="CHEBI:78531"/>
        <dbReference type="ChEBI" id="CHEBI:456215"/>
        <dbReference type="EC" id="6.1.1.20"/>
    </reaction>
</comment>
<dbReference type="InterPro" id="IPR005121">
    <property type="entry name" value="Fdx_antiC-bd"/>
</dbReference>
<dbReference type="Proteomes" id="UP001195483">
    <property type="component" value="Unassembled WGS sequence"/>
</dbReference>
<evidence type="ECO:0000259" key="17">
    <source>
        <dbReference type="PROSITE" id="PS50862"/>
    </source>
</evidence>
<dbReference type="AlphaFoldDB" id="A0AAE0TFE1"/>
<dbReference type="InterPro" id="IPR045864">
    <property type="entry name" value="aa-tRNA-synth_II/BPL/LPL"/>
</dbReference>
<comment type="similarity">
    <text evidence="2">Belongs to the class-II aminoacyl-tRNA synthetase family.</text>
</comment>
<evidence type="ECO:0000256" key="12">
    <source>
        <dbReference type="ARBA" id="ARBA00023146"/>
    </source>
</evidence>
<dbReference type="FunFam" id="3.30.70.380:FF:000002">
    <property type="entry name" value="phenylalanine--tRNA ligase, mitochondrial"/>
    <property type="match status" value="1"/>
</dbReference>
<dbReference type="SMART" id="SM00896">
    <property type="entry name" value="FDX-ACB"/>
    <property type="match status" value="1"/>
</dbReference>
<organism evidence="19 20">
    <name type="scientific">Potamilus streckersoni</name>
    <dbReference type="NCBI Taxonomy" id="2493646"/>
    <lineage>
        <taxon>Eukaryota</taxon>
        <taxon>Metazoa</taxon>
        <taxon>Spiralia</taxon>
        <taxon>Lophotrochozoa</taxon>
        <taxon>Mollusca</taxon>
        <taxon>Bivalvia</taxon>
        <taxon>Autobranchia</taxon>
        <taxon>Heteroconchia</taxon>
        <taxon>Palaeoheterodonta</taxon>
        <taxon>Unionida</taxon>
        <taxon>Unionoidea</taxon>
        <taxon>Unionidae</taxon>
        <taxon>Ambleminae</taxon>
        <taxon>Lampsilini</taxon>
        <taxon>Potamilus</taxon>
    </lineage>
</organism>
<gene>
    <name evidence="19" type="ORF">CHS0354_011971</name>
</gene>
<dbReference type="PROSITE" id="PS50862">
    <property type="entry name" value="AA_TRNA_LIGASE_II"/>
    <property type="match status" value="1"/>
</dbReference>
<dbReference type="InterPro" id="IPR006195">
    <property type="entry name" value="aa-tRNA-synth_II"/>
</dbReference>
<keyword evidence="12" id="KW-0030">Aminoacyl-tRNA synthetase</keyword>
<evidence type="ECO:0000256" key="3">
    <source>
        <dbReference type="ARBA" id="ARBA00011245"/>
    </source>
</evidence>
<evidence type="ECO:0000256" key="2">
    <source>
        <dbReference type="ARBA" id="ARBA00008226"/>
    </source>
</evidence>
<evidence type="ECO:0000256" key="6">
    <source>
        <dbReference type="ARBA" id="ARBA00022741"/>
    </source>
</evidence>
<dbReference type="NCBIfam" id="TIGR00469">
    <property type="entry name" value="pheS_mito"/>
    <property type="match status" value="1"/>
</dbReference>
<evidence type="ECO:0000256" key="13">
    <source>
        <dbReference type="ARBA" id="ARBA00031194"/>
    </source>
</evidence>
<comment type="caution">
    <text evidence="19">The sequence shown here is derived from an EMBL/GenBank/DDBJ whole genome shotgun (WGS) entry which is preliminary data.</text>
</comment>
<dbReference type="Pfam" id="PF01409">
    <property type="entry name" value="tRNA-synt_2d"/>
    <property type="match status" value="2"/>
</dbReference>
<dbReference type="EMBL" id="JAEAOA010000736">
    <property type="protein sequence ID" value="KAK3609395.1"/>
    <property type="molecule type" value="Genomic_DNA"/>
</dbReference>
<dbReference type="GO" id="GO:0005524">
    <property type="term" value="F:ATP binding"/>
    <property type="evidence" value="ECO:0007669"/>
    <property type="project" value="UniProtKB-KW"/>
</dbReference>
<evidence type="ECO:0000256" key="16">
    <source>
        <dbReference type="ARBA" id="ARBA00073229"/>
    </source>
</evidence>
<reference evidence="19" key="1">
    <citation type="journal article" date="2021" name="Genome Biol. Evol.">
        <title>A High-Quality Reference Genome for a Parasitic Bivalve with Doubly Uniparental Inheritance (Bivalvia: Unionida).</title>
        <authorList>
            <person name="Smith C.H."/>
        </authorList>
    </citation>
    <scope>NUCLEOTIDE SEQUENCE</scope>
    <source>
        <strain evidence="19">CHS0354</strain>
    </source>
</reference>
<evidence type="ECO:0000313" key="19">
    <source>
        <dbReference type="EMBL" id="KAK3609395.1"/>
    </source>
</evidence>
<accession>A0AAE0TFE1</accession>
<evidence type="ECO:0000256" key="1">
    <source>
        <dbReference type="ARBA" id="ARBA00004305"/>
    </source>
</evidence>
<dbReference type="PROSITE" id="PS51447">
    <property type="entry name" value="FDX_ACB"/>
    <property type="match status" value="1"/>
</dbReference>